<feature type="domain" description="Retrovirus-related Pol polyprotein from transposon TNT 1-94-like beta-barrel" evidence="1">
    <location>
        <begin position="1"/>
        <end position="69"/>
    </location>
</feature>
<gene>
    <name evidence="2" type="ORF">O181_006440</name>
</gene>
<evidence type="ECO:0000259" key="1">
    <source>
        <dbReference type="Pfam" id="PF22936"/>
    </source>
</evidence>
<evidence type="ECO:0000313" key="3">
    <source>
        <dbReference type="Proteomes" id="UP000765509"/>
    </source>
</evidence>
<proteinExistence type="predicted"/>
<sequence length="132" mass="14770">MFNHISYFTKFKDSPRAIHLANGSQITEKGIGTLKIELSHSYLEITETLYCPNLSNCLVSMGSLLKNHYVLQPLKNNRFKITDQSNRTILDGDYCSSALIIKQSQLSSTSCAKTTPNQLITLQRSSGHPSFD</sequence>
<evidence type="ECO:0000313" key="2">
    <source>
        <dbReference type="EMBL" id="MBW0466725.1"/>
    </source>
</evidence>
<comment type="caution">
    <text evidence="2">The sequence shown here is derived from an EMBL/GenBank/DDBJ whole genome shotgun (WGS) entry which is preliminary data.</text>
</comment>
<reference evidence="2" key="1">
    <citation type="submission" date="2021-03" db="EMBL/GenBank/DDBJ databases">
        <title>Draft genome sequence of rust myrtle Austropuccinia psidii MF-1, a brazilian biotype.</title>
        <authorList>
            <person name="Quecine M.C."/>
            <person name="Pachon D.M.R."/>
            <person name="Bonatelli M.L."/>
            <person name="Correr F.H."/>
            <person name="Franceschini L.M."/>
            <person name="Leite T.F."/>
            <person name="Margarido G.R.A."/>
            <person name="Almeida C.A."/>
            <person name="Ferrarezi J.A."/>
            <person name="Labate C.A."/>
        </authorList>
    </citation>
    <scope>NUCLEOTIDE SEQUENCE</scope>
    <source>
        <strain evidence="2">MF-1</strain>
    </source>
</reference>
<dbReference type="InterPro" id="IPR054722">
    <property type="entry name" value="PolX-like_BBD"/>
</dbReference>
<name>A0A9Q3BL12_9BASI</name>
<organism evidence="2 3">
    <name type="scientific">Austropuccinia psidii MF-1</name>
    <dbReference type="NCBI Taxonomy" id="1389203"/>
    <lineage>
        <taxon>Eukaryota</taxon>
        <taxon>Fungi</taxon>
        <taxon>Dikarya</taxon>
        <taxon>Basidiomycota</taxon>
        <taxon>Pucciniomycotina</taxon>
        <taxon>Pucciniomycetes</taxon>
        <taxon>Pucciniales</taxon>
        <taxon>Sphaerophragmiaceae</taxon>
        <taxon>Austropuccinia</taxon>
    </lineage>
</organism>
<dbReference type="EMBL" id="AVOT02001377">
    <property type="protein sequence ID" value="MBW0466725.1"/>
    <property type="molecule type" value="Genomic_DNA"/>
</dbReference>
<dbReference type="Proteomes" id="UP000765509">
    <property type="component" value="Unassembled WGS sequence"/>
</dbReference>
<accession>A0A9Q3BL12</accession>
<keyword evidence="3" id="KW-1185">Reference proteome</keyword>
<protein>
    <recommendedName>
        <fullName evidence="1">Retrovirus-related Pol polyprotein from transposon TNT 1-94-like beta-barrel domain-containing protein</fullName>
    </recommendedName>
</protein>
<dbReference type="AlphaFoldDB" id="A0A9Q3BL12"/>
<dbReference type="Pfam" id="PF22936">
    <property type="entry name" value="Pol_BBD"/>
    <property type="match status" value="1"/>
</dbReference>
<dbReference type="OrthoDB" id="3251181at2759"/>